<keyword evidence="2" id="KW-0732">Signal</keyword>
<dbReference type="InterPro" id="IPR031161">
    <property type="entry name" value="Peptidase_M60_dom"/>
</dbReference>
<dbReference type="Gene3D" id="1.10.390.30">
    <property type="entry name" value="Peptidase M60, enhancin-like domain 3"/>
    <property type="match status" value="1"/>
</dbReference>
<dbReference type="EMBL" id="DWZE01000067">
    <property type="protein sequence ID" value="HJA83469.1"/>
    <property type="molecule type" value="Genomic_DNA"/>
</dbReference>
<dbReference type="PANTHER" id="PTHR15730">
    <property type="entry name" value="EXPERIMENTAL AUTOIMMUNE PROSTATITIS ANTIGEN 2-RELATED"/>
    <property type="match status" value="1"/>
</dbReference>
<dbReference type="InterPro" id="IPR000421">
    <property type="entry name" value="FA58C"/>
</dbReference>
<dbReference type="Gene3D" id="2.60.120.260">
    <property type="entry name" value="Galactose-binding domain-like"/>
    <property type="match status" value="1"/>
</dbReference>
<dbReference type="Gene3D" id="2.60.120.1250">
    <property type="entry name" value="Peptidase M60, enhancin-like domain 1"/>
    <property type="match status" value="1"/>
</dbReference>
<feature type="domain" description="Peptidase M60" evidence="3">
    <location>
        <begin position="459"/>
        <end position="761"/>
    </location>
</feature>
<dbReference type="SMART" id="SM01276">
    <property type="entry name" value="M60-like"/>
    <property type="match status" value="1"/>
</dbReference>
<dbReference type="InterPro" id="IPR008979">
    <property type="entry name" value="Galactose-bd-like_sf"/>
</dbReference>
<dbReference type="SUPFAM" id="SSF49785">
    <property type="entry name" value="Galactose-binding domain-like"/>
    <property type="match status" value="1"/>
</dbReference>
<feature type="compositionally biased region" description="Basic and acidic residues" evidence="1">
    <location>
        <begin position="253"/>
        <end position="262"/>
    </location>
</feature>
<dbReference type="Pfam" id="PF00754">
    <property type="entry name" value="F5_F8_type_C"/>
    <property type="match status" value="1"/>
</dbReference>
<evidence type="ECO:0000313" key="4">
    <source>
        <dbReference type="EMBL" id="HJA83469.1"/>
    </source>
</evidence>
<dbReference type="InterPro" id="IPR024361">
    <property type="entry name" value="BACON"/>
</dbReference>
<feature type="chain" id="PRO_5039176035" evidence="2">
    <location>
        <begin position="29"/>
        <end position="957"/>
    </location>
</feature>
<dbReference type="Gene3D" id="3.40.390.80">
    <property type="entry name" value="Peptidase M60, enhancin-like domain 2"/>
    <property type="match status" value="1"/>
</dbReference>
<dbReference type="Gene3D" id="2.60.40.10">
    <property type="entry name" value="Immunoglobulins"/>
    <property type="match status" value="2"/>
</dbReference>
<dbReference type="InterPro" id="IPR051244">
    <property type="entry name" value="TCAF"/>
</dbReference>
<dbReference type="Proteomes" id="UP000823860">
    <property type="component" value="Unassembled WGS sequence"/>
</dbReference>
<evidence type="ECO:0000256" key="2">
    <source>
        <dbReference type="SAM" id="SignalP"/>
    </source>
</evidence>
<protein>
    <submittedName>
        <fullName evidence="4">M60 family metallopeptidase</fullName>
    </submittedName>
</protein>
<sequence>MNLFKLLKAKSIHLALLFISLHLTVCWACSDEDNQVAETPQLAVSTSSLNFEEEAESKELSVICNTEWTCSVQEGSDWCRIEQQEDRVTVSVDENEDKNVRRAMLCFAAASLTDTVQVAQLGWGKAILLSSENVSVQATGETVEVEVTTNVEFTCEIDEDCDWVSIPSTKSSDHPVTTTTFHLSVAPNTEDADRQATVQFKDQDEQSELEAATLVITQQGIGEYEAVDLDEIKDDLPITITSATASSAQPGEGIERSFDGDKTTLYHSNYDNTTEGYFPITLEYHFDAGSDMDYLVYYPRSDGGTNGNFKEVDIEVLHNANSRQTEEWEYVMTYDFNGSTSARRVDFPQSLIGVSAIRLTVKSGVGSTPGFVSCAEMEFYKKNPENFDYTQLFTDPSCSELKPGITEQDILACDHSFFKNIAYYMYHDRYEREFRIASYKAYPHPDTQAATNKTSPYSLLDNPTGISIAKGETMVVMVGELQGYSLSVRIQNLDAPGADGFGGTEYPLAEGINKFVAEEKGLAYLMYHTSDYELAPPVTVHFATGTVNGYYDSQNPDHDNRQSELLANATDEYFDVVGKYAHLTFPTARFRNHTGDLKALIDTYDDIAYHEQLLMGLEKYGKMFRNRMYLHVIYTSYMYATSYHTAYNDETLSQLCDEEQVRTTDSCWGPAHEIGHCNQTRPGLKWLGTTEVTNNIMSEYIQTTVFGLPSRLQVEELNDQESPNYYSRAWNDIIAGGIAHASESNVFCKLVPFWQLELYFGKVLGRTPLEQADKGGFYPDVYEYVRTHADLGTAGEQQLEFVYIASLAAQADLTDFFEKWGFLTPVDTEIDDYGTGQFTVTQSQVDEIKSRVAALGYPAPAVALEYITDNNYETFQTQASVVSGTASRNGDQLSLDDWKNAVAFEVREADADGTLICVTDAQRTEGSVTFSVKGGWKDTYKVYAVGYDNSRTEVDFE</sequence>
<dbReference type="Pfam" id="PF13004">
    <property type="entry name" value="BACON"/>
    <property type="match status" value="2"/>
</dbReference>
<name>A0A9D2HQG3_9BACE</name>
<organism evidence="4 5">
    <name type="scientific">Candidatus Bacteroides intestinavium</name>
    <dbReference type="NCBI Taxonomy" id="2838469"/>
    <lineage>
        <taxon>Bacteria</taxon>
        <taxon>Pseudomonadati</taxon>
        <taxon>Bacteroidota</taxon>
        <taxon>Bacteroidia</taxon>
        <taxon>Bacteroidales</taxon>
        <taxon>Bacteroidaceae</taxon>
        <taxon>Bacteroides</taxon>
    </lineage>
</organism>
<dbReference type="PANTHER" id="PTHR15730:SF5">
    <property type="entry name" value="SI:CH211-210B2.2-RELATED"/>
    <property type="match status" value="1"/>
</dbReference>
<feature type="signal peptide" evidence="2">
    <location>
        <begin position="1"/>
        <end position="28"/>
    </location>
</feature>
<evidence type="ECO:0000256" key="1">
    <source>
        <dbReference type="SAM" id="MobiDB-lite"/>
    </source>
</evidence>
<comment type="caution">
    <text evidence="4">The sequence shown here is derived from an EMBL/GenBank/DDBJ whole genome shotgun (WGS) entry which is preliminary data.</text>
</comment>
<dbReference type="CDD" id="cd14948">
    <property type="entry name" value="BACON"/>
    <property type="match status" value="2"/>
</dbReference>
<feature type="region of interest" description="Disordered" evidence="1">
    <location>
        <begin position="243"/>
        <end position="262"/>
    </location>
</feature>
<dbReference type="InterPro" id="IPR042279">
    <property type="entry name" value="Pep_M60_3"/>
</dbReference>
<dbReference type="InterPro" id="IPR013783">
    <property type="entry name" value="Ig-like_fold"/>
</dbReference>
<gene>
    <name evidence="4" type="ORF">H9785_05835</name>
</gene>
<dbReference type="Pfam" id="PF13402">
    <property type="entry name" value="Peptidase_M60"/>
    <property type="match status" value="1"/>
</dbReference>
<reference evidence="4" key="1">
    <citation type="journal article" date="2021" name="PeerJ">
        <title>Extensive microbial diversity within the chicken gut microbiome revealed by metagenomics and culture.</title>
        <authorList>
            <person name="Gilroy R."/>
            <person name="Ravi A."/>
            <person name="Getino M."/>
            <person name="Pursley I."/>
            <person name="Horton D.L."/>
            <person name="Alikhan N.F."/>
            <person name="Baker D."/>
            <person name="Gharbi K."/>
            <person name="Hall N."/>
            <person name="Watson M."/>
            <person name="Adriaenssens E.M."/>
            <person name="Foster-Nyarko E."/>
            <person name="Jarju S."/>
            <person name="Secka A."/>
            <person name="Antonio M."/>
            <person name="Oren A."/>
            <person name="Chaudhuri R.R."/>
            <person name="La Ragione R."/>
            <person name="Hildebrand F."/>
            <person name="Pallen M.J."/>
        </authorList>
    </citation>
    <scope>NUCLEOTIDE SEQUENCE</scope>
    <source>
        <strain evidence="4">ChiHecec1B25-7008</strain>
    </source>
</reference>
<reference evidence="4" key="2">
    <citation type="submission" date="2021-04" db="EMBL/GenBank/DDBJ databases">
        <authorList>
            <person name="Gilroy R."/>
        </authorList>
    </citation>
    <scope>NUCLEOTIDE SEQUENCE</scope>
    <source>
        <strain evidence="4">ChiHecec1B25-7008</strain>
    </source>
</reference>
<evidence type="ECO:0000313" key="5">
    <source>
        <dbReference type="Proteomes" id="UP000823860"/>
    </source>
</evidence>
<dbReference type="AlphaFoldDB" id="A0A9D2HQG3"/>
<dbReference type="PROSITE" id="PS51723">
    <property type="entry name" value="PEPTIDASE_M60"/>
    <property type="match status" value="1"/>
</dbReference>
<proteinExistence type="predicted"/>
<accession>A0A9D2HQG3</accession>
<evidence type="ECO:0000259" key="3">
    <source>
        <dbReference type="PROSITE" id="PS51723"/>
    </source>
</evidence>